<proteinExistence type="predicted"/>
<gene>
    <name evidence="3" type="ORF">BU057_08870</name>
</gene>
<reference evidence="3 4" key="1">
    <citation type="journal article" date="2016" name="Front. Microbiol.">
        <title>Comprehensive Phylogenetic Analysis of Bovine Non-aureus Staphylococci Species Based on Whole-Genome Sequencing.</title>
        <authorList>
            <person name="Naushad S."/>
            <person name="Barkema H.W."/>
            <person name="Luby C."/>
            <person name="Condas L.A."/>
            <person name="Nobrega D.B."/>
            <person name="Carson D.A."/>
            <person name="De Buck J."/>
        </authorList>
    </citation>
    <scope>NUCLEOTIDE SEQUENCE [LARGE SCALE GENOMIC DNA]</scope>
    <source>
        <strain evidence="3 4">SNUC 1084</strain>
    </source>
</reference>
<evidence type="ECO:0000313" key="3">
    <source>
        <dbReference type="EMBL" id="PTI68441.1"/>
    </source>
</evidence>
<keyword evidence="4" id="KW-1185">Reference proteome</keyword>
<sequence length="252" mass="27737">MKIGIIGAGPIGSTLSNKFVDNGHTVKIADVRSIEHLNNKTFSGQAVDIENVITDIDILILSIPTNIIPDINNIIALVSKDVIVVDTANYYPFRDNQIEAIEHGTPESVWVSQQIGREVVKAFNNLLAYTLENKGASQESKNRIAMAISGNHSSAKEKVATLINEIGFDVVDNGELTDSWKHQPGTPAYCTELTKAELALALEKANKAKAPTLRDKIIENFSPDFTHEDTVNLNRKIYNEKYSLHGKSNLIE</sequence>
<keyword evidence="1" id="KW-0560">Oxidoreductase</keyword>
<dbReference type="SUPFAM" id="SSF51735">
    <property type="entry name" value="NAD(P)-binding Rossmann-fold domains"/>
    <property type="match status" value="1"/>
</dbReference>
<comment type="caution">
    <text evidence="3">The sequence shown here is derived from an EMBL/GenBank/DDBJ whole genome shotgun (WGS) entry which is preliminary data.</text>
</comment>
<dbReference type="Gene3D" id="3.40.50.720">
    <property type="entry name" value="NAD(P)-binding Rossmann-like Domain"/>
    <property type="match status" value="1"/>
</dbReference>
<evidence type="ECO:0000256" key="1">
    <source>
        <dbReference type="ARBA" id="ARBA00023002"/>
    </source>
</evidence>
<evidence type="ECO:0000313" key="4">
    <source>
        <dbReference type="Proteomes" id="UP000240859"/>
    </source>
</evidence>
<dbReference type="EMBL" id="PZFR01000054">
    <property type="protein sequence ID" value="PTI68441.1"/>
    <property type="molecule type" value="Genomic_DNA"/>
</dbReference>
<organism evidence="3 4">
    <name type="scientific">Staphylococcus succinus</name>
    <dbReference type="NCBI Taxonomy" id="61015"/>
    <lineage>
        <taxon>Bacteria</taxon>
        <taxon>Bacillati</taxon>
        <taxon>Bacillota</taxon>
        <taxon>Bacilli</taxon>
        <taxon>Bacillales</taxon>
        <taxon>Staphylococcaceae</taxon>
        <taxon>Staphylococcus</taxon>
    </lineage>
</organism>
<dbReference type="PANTHER" id="PTHR14239:SF10">
    <property type="entry name" value="REDUCTASE"/>
    <property type="match status" value="1"/>
</dbReference>
<dbReference type="RefSeq" id="WP_107601024.1">
    <property type="nucleotide sequence ID" value="NZ_JBOILH010000001.1"/>
</dbReference>
<dbReference type="PANTHER" id="PTHR14239">
    <property type="entry name" value="DUDULIN-RELATED"/>
    <property type="match status" value="1"/>
</dbReference>
<dbReference type="InterPro" id="IPR051267">
    <property type="entry name" value="STEAP_metalloreductase"/>
</dbReference>
<feature type="domain" description="Pyrroline-5-carboxylate reductase catalytic N-terminal" evidence="2">
    <location>
        <begin position="2"/>
        <end position="90"/>
    </location>
</feature>
<name>A0ABX5IMG6_9STAP</name>
<dbReference type="Pfam" id="PF03807">
    <property type="entry name" value="F420_oxidored"/>
    <property type="match status" value="1"/>
</dbReference>
<dbReference type="InterPro" id="IPR036291">
    <property type="entry name" value="NAD(P)-bd_dom_sf"/>
</dbReference>
<accession>A0ABX5IMG6</accession>
<evidence type="ECO:0000259" key="2">
    <source>
        <dbReference type="Pfam" id="PF03807"/>
    </source>
</evidence>
<dbReference type="InterPro" id="IPR028939">
    <property type="entry name" value="P5C_Rdtase_cat_N"/>
</dbReference>
<protein>
    <submittedName>
        <fullName evidence="3">3-hydroxyisobutyrate dehydrogenase</fullName>
    </submittedName>
</protein>
<dbReference type="Proteomes" id="UP000240859">
    <property type="component" value="Unassembled WGS sequence"/>
</dbReference>